<dbReference type="InterPro" id="IPR050131">
    <property type="entry name" value="Peptidase_S8_subtilisin-like"/>
</dbReference>
<evidence type="ECO:0000256" key="5">
    <source>
        <dbReference type="PROSITE-ProRule" id="PRU01240"/>
    </source>
</evidence>
<dbReference type="InterPro" id="IPR022398">
    <property type="entry name" value="Peptidase_S8_His-AS"/>
</dbReference>
<dbReference type="PROSITE" id="PS00138">
    <property type="entry name" value="SUBTILASE_SER"/>
    <property type="match status" value="1"/>
</dbReference>
<dbReference type="Pfam" id="PF00082">
    <property type="entry name" value="Peptidase_S8"/>
    <property type="match status" value="1"/>
</dbReference>
<evidence type="ECO:0000256" key="4">
    <source>
        <dbReference type="ARBA" id="ARBA00022825"/>
    </source>
</evidence>
<dbReference type="PROSITE" id="PS51892">
    <property type="entry name" value="SUBTILASE"/>
    <property type="match status" value="1"/>
</dbReference>
<sequence length="525" mass="54151">MMRHWLGWTALLALLGACDGLTTHSLPPRYATLGKSVTLALGWTPAQPQVKVAGKALGSQVQGNAVVFTIPAPTPNQDGTYSGGGWGGPQTLEVLDGQHRATGTLYVLGRSYLAAGSPPTALLLSAPGATKDQISQFLAGTQLPFSTTITPLGGPGVCAGSLVEATYTGTSSSFEEVLSELDRRAAGRPDVILGVNPISTWGTGAEYTPLDGREEVAAPAAHARGLTGKGTLIAVLDTGVGLQSFSEWGSRLLPGKRFTAAGESEYTGDDYVGNLAGEDGVPTGGQAQGHGSQVASLAAGNQFGVAPGAEVLPVKVCDPQGRCRTSDVVRGVCWALGYADARFKGDLRPLVLNLSLGGDTGGFERDVLELILKQAIALGVTVVASAGNDWDDYLRGALYEPRSYPAAFDLGGLIAVGAVRKPAGSATLEPSAYSNRGAWVDLLAPGSLVKATDAYGQPRDTNRGTSFAAPLVAGAVALWRQKLPGASPLELQNKILESASTGRVTLPEADRGRLTDRLLDLGGEP</sequence>
<keyword evidence="3 5" id="KW-0378">Hydrolase</keyword>
<evidence type="ECO:0000256" key="2">
    <source>
        <dbReference type="ARBA" id="ARBA00022670"/>
    </source>
</evidence>
<comment type="similarity">
    <text evidence="1 5">Belongs to the peptidase S8 family.</text>
</comment>
<protein>
    <submittedName>
        <fullName evidence="7">Extracellular serine proteinase</fullName>
        <ecNumber evidence="7">3.4.21.-</ecNumber>
    </submittedName>
</protein>
<dbReference type="AlphaFoldDB" id="A0A399EG69"/>
<evidence type="ECO:0000256" key="3">
    <source>
        <dbReference type="ARBA" id="ARBA00022801"/>
    </source>
</evidence>
<dbReference type="Proteomes" id="UP000265715">
    <property type="component" value="Unassembled WGS sequence"/>
</dbReference>
<reference evidence="7 8" key="1">
    <citation type="submission" date="2018-08" db="EMBL/GenBank/DDBJ databases">
        <title>Meiothermus terrae DSM 26712 genome sequencing project.</title>
        <authorList>
            <person name="Da Costa M.S."/>
            <person name="Albuquerque L."/>
            <person name="Raposo P."/>
            <person name="Froufe H.J.C."/>
            <person name="Barroso C.S."/>
            <person name="Egas C."/>
        </authorList>
    </citation>
    <scope>NUCLEOTIDE SEQUENCE [LARGE SCALE GENOMIC DNA]</scope>
    <source>
        <strain evidence="7 8">DSM 26712</strain>
    </source>
</reference>
<evidence type="ECO:0000313" key="8">
    <source>
        <dbReference type="Proteomes" id="UP000265715"/>
    </source>
</evidence>
<dbReference type="Gene3D" id="3.40.50.200">
    <property type="entry name" value="Peptidase S8/S53 domain"/>
    <property type="match status" value="1"/>
</dbReference>
<dbReference type="InterPro" id="IPR023828">
    <property type="entry name" value="Peptidase_S8_Ser-AS"/>
</dbReference>
<dbReference type="InterPro" id="IPR015500">
    <property type="entry name" value="Peptidase_S8_subtilisin-rel"/>
</dbReference>
<dbReference type="EC" id="3.4.21.-" evidence="7"/>
<organism evidence="7 8">
    <name type="scientific">Calidithermus terrae</name>
    <dbReference type="NCBI Taxonomy" id="1408545"/>
    <lineage>
        <taxon>Bacteria</taxon>
        <taxon>Thermotogati</taxon>
        <taxon>Deinococcota</taxon>
        <taxon>Deinococci</taxon>
        <taxon>Thermales</taxon>
        <taxon>Thermaceae</taxon>
        <taxon>Calidithermus</taxon>
    </lineage>
</organism>
<dbReference type="PANTHER" id="PTHR43806:SF11">
    <property type="entry name" value="CEREVISIN-RELATED"/>
    <property type="match status" value="1"/>
</dbReference>
<proteinExistence type="inferred from homology"/>
<dbReference type="InterPro" id="IPR000209">
    <property type="entry name" value="Peptidase_S8/S53_dom"/>
</dbReference>
<dbReference type="EMBL" id="QXDL01000116">
    <property type="protein sequence ID" value="RIH82563.1"/>
    <property type="molecule type" value="Genomic_DNA"/>
</dbReference>
<dbReference type="PRINTS" id="PR00723">
    <property type="entry name" value="SUBTILISIN"/>
</dbReference>
<keyword evidence="2 5" id="KW-0645">Protease</keyword>
<keyword evidence="4 5" id="KW-0720">Serine protease</keyword>
<dbReference type="PROSITE" id="PS00137">
    <property type="entry name" value="SUBTILASE_HIS"/>
    <property type="match status" value="1"/>
</dbReference>
<gene>
    <name evidence="7" type="ORF">Mterra_02605</name>
</gene>
<evidence type="ECO:0000256" key="1">
    <source>
        <dbReference type="ARBA" id="ARBA00011073"/>
    </source>
</evidence>
<dbReference type="PANTHER" id="PTHR43806">
    <property type="entry name" value="PEPTIDASE S8"/>
    <property type="match status" value="1"/>
</dbReference>
<dbReference type="PROSITE" id="PS51257">
    <property type="entry name" value="PROKAR_LIPOPROTEIN"/>
    <property type="match status" value="1"/>
</dbReference>
<evidence type="ECO:0000313" key="7">
    <source>
        <dbReference type="EMBL" id="RIH82563.1"/>
    </source>
</evidence>
<evidence type="ECO:0000259" key="6">
    <source>
        <dbReference type="Pfam" id="PF00082"/>
    </source>
</evidence>
<accession>A0A399EG69</accession>
<dbReference type="InterPro" id="IPR036852">
    <property type="entry name" value="Peptidase_S8/S53_dom_sf"/>
</dbReference>
<comment type="caution">
    <text evidence="7">The sequence shown here is derived from an EMBL/GenBank/DDBJ whole genome shotgun (WGS) entry which is preliminary data.</text>
</comment>
<dbReference type="SUPFAM" id="SSF52743">
    <property type="entry name" value="Subtilisin-like"/>
    <property type="match status" value="1"/>
</dbReference>
<dbReference type="GO" id="GO:0006508">
    <property type="term" value="P:proteolysis"/>
    <property type="evidence" value="ECO:0007669"/>
    <property type="project" value="UniProtKB-KW"/>
</dbReference>
<name>A0A399EG69_9DEIN</name>
<feature type="active site" description="Charge relay system" evidence="5">
    <location>
        <position position="290"/>
    </location>
</feature>
<dbReference type="GO" id="GO:0004252">
    <property type="term" value="F:serine-type endopeptidase activity"/>
    <property type="evidence" value="ECO:0007669"/>
    <property type="project" value="UniProtKB-UniRule"/>
</dbReference>
<keyword evidence="8" id="KW-1185">Reference proteome</keyword>
<feature type="domain" description="Peptidase S8/S53" evidence="6">
    <location>
        <begin position="228"/>
        <end position="502"/>
    </location>
</feature>
<feature type="active site" description="Charge relay system" evidence="5">
    <location>
        <position position="237"/>
    </location>
</feature>
<feature type="active site" description="Charge relay system" evidence="5">
    <location>
        <position position="466"/>
    </location>
</feature>